<sequence>MLAFGLLTLRNTRAIHNRVQRVRPIGDNIRITTNATDLQNEKRKLSLPNSSMNWLIIHTGSKFFTIIDENAQAKEVIECAENIDLATYIPDKHCLVTLTQKSKLKFFDL</sequence>
<organism evidence="1 2">
    <name type="scientific">Adineta steineri</name>
    <dbReference type="NCBI Taxonomy" id="433720"/>
    <lineage>
        <taxon>Eukaryota</taxon>
        <taxon>Metazoa</taxon>
        <taxon>Spiralia</taxon>
        <taxon>Gnathifera</taxon>
        <taxon>Rotifera</taxon>
        <taxon>Eurotatoria</taxon>
        <taxon>Bdelloidea</taxon>
        <taxon>Adinetida</taxon>
        <taxon>Adinetidae</taxon>
        <taxon>Adineta</taxon>
    </lineage>
</organism>
<dbReference type="OrthoDB" id="10024607at2759"/>
<dbReference type="AlphaFoldDB" id="A0A814XUD2"/>
<dbReference type="Proteomes" id="UP000663891">
    <property type="component" value="Unassembled WGS sequence"/>
</dbReference>
<evidence type="ECO:0000313" key="1">
    <source>
        <dbReference type="EMBL" id="CAF1220754.1"/>
    </source>
</evidence>
<accession>A0A814XUD2</accession>
<comment type="caution">
    <text evidence="1">The sequence shown here is derived from an EMBL/GenBank/DDBJ whole genome shotgun (WGS) entry which is preliminary data.</text>
</comment>
<name>A0A814XUD2_9BILA</name>
<proteinExistence type="predicted"/>
<dbReference type="EMBL" id="CAJNON010000363">
    <property type="protein sequence ID" value="CAF1220754.1"/>
    <property type="molecule type" value="Genomic_DNA"/>
</dbReference>
<reference evidence="1" key="1">
    <citation type="submission" date="2021-02" db="EMBL/GenBank/DDBJ databases">
        <authorList>
            <person name="Nowell W R."/>
        </authorList>
    </citation>
    <scope>NUCLEOTIDE SEQUENCE</scope>
</reference>
<protein>
    <submittedName>
        <fullName evidence="1">Uncharacterized protein</fullName>
    </submittedName>
</protein>
<evidence type="ECO:0000313" key="2">
    <source>
        <dbReference type="Proteomes" id="UP000663891"/>
    </source>
</evidence>
<gene>
    <name evidence="1" type="ORF">VCS650_LOCUS26703</name>
</gene>